<dbReference type="PANTHER" id="PTHR32322:SF2">
    <property type="entry name" value="EAMA DOMAIN-CONTAINING PROTEIN"/>
    <property type="match status" value="1"/>
</dbReference>
<keyword evidence="3 6" id="KW-0812">Transmembrane</keyword>
<feature type="transmembrane region" description="Helical" evidence="6">
    <location>
        <begin position="211"/>
        <end position="231"/>
    </location>
</feature>
<reference evidence="8 9" key="1">
    <citation type="submission" date="2024-07" db="EMBL/GenBank/DDBJ databases">
        <authorList>
            <person name="Ren Q."/>
        </authorList>
    </citation>
    <scope>NUCLEOTIDE SEQUENCE [LARGE SCALE GENOMIC DNA]</scope>
    <source>
        <strain evidence="8 9">REN37</strain>
    </source>
</reference>
<evidence type="ECO:0000256" key="5">
    <source>
        <dbReference type="ARBA" id="ARBA00023136"/>
    </source>
</evidence>
<keyword evidence="4 6" id="KW-1133">Transmembrane helix</keyword>
<evidence type="ECO:0000256" key="1">
    <source>
        <dbReference type="ARBA" id="ARBA00004141"/>
    </source>
</evidence>
<keyword evidence="5 6" id="KW-0472">Membrane</keyword>
<dbReference type="RefSeq" id="WP_369454768.1">
    <property type="nucleotide sequence ID" value="NZ_JBGCUO010000001.1"/>
</dbReference>
<proteinExistence type="inferred from homology"/>
<dbReference type="InterPro" id="IPR050638">
    <property type="entry name" value="AA-Vitamin_Transporters"/>
</dbReference>
<dbReference type="Pfam" id="PF00892">
    <property type="entry name" value="EamA"/>
    <property type="match status" value="2"/>
</dbReference>
<feature type="transmembrane region" description="Helical" evidence="6">
    <location>
        <begin position="177"/>
        <end position="199"/>
    </location>
</feature>
<dbReference type="InterPro" id="IPR037185">
    <property type="entry name" value="EmrE-like"/>
</dbReference>
<dbReference type="PANTHER" id="PTHR32322">
    <property type="entry name" value="INNER MEMBRANE TRANSPORTER"/>
    <property type="match status" value="1"/>
</dbReference>
<dbReference type="SUPFAM" id="SSF103481">
    <property type="entry name" value="Multidrug resistance efflux transporter EmrE"/>
    <property type="match status" value="1"/>
</dbReference>
<evidence type="ECO:0000313" key="8">
    <source>
        <dbReference type="EMBL" id="MEY1661515.1"/>
    </source>
</evidence>
<feature type="transmembrane region" description="Helical" evidence="6">
    <location>
        <begin position="243"/>
        <end position="261"/>
    </location>
</feature>
<comment type="subcellular location">
    <subcellularLocation>
        <location evidence="1">Membrane</location>
        <topology evidence="1">Multi-pass membrane protein</topology>
    </subcellularLocation>
</comment>
<comment type="caution">
    <text evidence="8">The sequence shown here is derived from an EMBL/GenBank/DDBJ whole genome shotgun (WGS) entry which is preliminary data.</text>
</comment>
<protein>
    <submittedName>
        <fullName evidence="8">DMT family transporter</fullName>
    </submittedName>
</protein>
<comment type="similarity">
    <text evidence="2">Belongs to the EamA transporter family.</text>
</comment>
<organism evidence="8 9">
    <name type="scientific">Isoalcanivorax beigongshangi</name>
    <dbReference type="NCBI Taxonomy" id="3238810"/>
    <lineage>
        <taxon>Bacteria</taxon>
        <taxon>Pseudomonadati</taxon>
        <taxon>Pseudomonadota</taxon>
        <taxon>Gammaproteobacteria</taxon>
        <taxon>Oceanospirillales</taxon>
        <taxon>Alcanivoracaceae</taxon>
        <taxon>Isoalcanivorax</taxon>
    </lineage>
</organism>
<sequence length="289" mass="30688">MAALPSVTPRQGLVAALLAVCCWSGFVLVSRLGGISVLTPYDTIALRYGVGALVLLPFLRRDRLWLNWRGLALALTGGIGYSVTVYLGFKYTSAIHAGVMLPGLIPFGAALFCFLLLGERLSRVRSIGLLLIAAAGALMLSNQDGDGHWLGDAWLLVAVVCWSLYTVLVRRWQVPPWTGAITTAYLTALMFLPVYLLWLPQQLAAAPWPDLLLQGFYQGVIATVVAMLCYLRGVMGLGASGMGALMALVPVLSGVAAVPLLGEALHWGEALAMVLACLGAVLAAGIIKR</sequence>
<evidence type="ECO:0000256" key="6">
    <source>
        <dbReference type="SAM" id="Phobius"/>
    </source>
</evidence>
<gene>
    <name evidence="8" type="ORF">AB5I84_05050</name>
</gene>
<feature type="transmembrane region" description="Helical" evidence="6">
    <location>
        <begin position="71"/>
        <end position="89"/>
    </location>
</feature>
<evidence type="ECO:0000313" key="9">
    <source>
        <dbReference type="Proteomes" id="UP001562065"/>
    </source>
</evidence>
<dbReference type="InterPro" id="IPR000620">
    <property type="entry name" value="EamA_dom"/>
</dbReference>
<evidence type="ECO:0000256" key="2">
    <source>
        <dbReference type="ARBA" id="ARBA00007362"/>
    </source>
</evidence>
<evidence type="ECO:0000259" key="7">
    <source>
        <dbReference type="Pfam" id="PF00892"/>
    </source>
</evidence>
<feature type="transmembrane region" description="Helical" evidence="6">
    <location>
        <begin position="12"/>
        <end position="32"/>
    </location>
</feature>
<feature type="transmembrane region" description="Helical" evidence="6">
    <location>
        <begin position="153"/>
        <end position="170"/>
    </location>
</feature>
<feature type="transmembrane region" description="Helical" evidence="6">
    <location>
        <begin position="95"/>
        <end position="117"/>
    </location>
</feature>
<feature type="transmembrane region" description="Helical" evidence="6">
    <location>
        <begin position="267"/>
        <end position="287"/>
    </location>
</feature>
<feature type="domain" description="EamA" evidence="7">
    <location>
        <begin position="12"/>
        <end position="139"/>
    </location>
</feature>
<feature type="domain" description="EamA" evidence="7">
    <location>
        <begin position="150"/>
        <end position="283"/>
    </location>
</feature>
<dbReference type="EMBL" id="JBGCUO010000001">
    <property type="protein sequence ID" value="MEY1661515.1"/>
    <property type="molecule type" value="Genomic_DNA"/>
</dbReference>
<accession>A0ABV4AIP9</accession>
<keyword evidence="9" id="KW-1185">Reference proteome</keyword>
<name>A0ABV4AIP9_9GAMM</name>
<dbReference type="Proteomes" id="UP001562065">
    <property type="component" value="Unassembled WGS sequence"/>
</dbReference>
<feature type="transmembrane region" description="Helical" evidence="6">
    <location>
        <begin position="38"/>
        <end position="59"/>
    </location>
</feature>
<evidence type="ECO:0000256" key="3">
    <source>
        <dbReference type="ARBA" id="ARBA00022692"/>
    </source>
</evidence>
<feature type="transmembrane region" description="Helical" evidence="6">
    <location>
        <begin position="124"/>
        <end position="141"/>
    </location>
</feature>
<evidence type="ECO:0000256" key="4">
    <source>
        <dbReference type="ARBA" id="ARBA00022989"/>
    </source>
</evidence>